<comment type="caution">
    <text evidence="1">The sequence shown here is derived from an EMBL/GenBank/DDBJ whole genome shotgun (WGS) entry which is preliminary data.</text>
</comment>
<organism evidence="1 2">
    <name type="scientific">Gracilariopsis chorda</name>
    <dbReference type="NCBI Taxonomy" id="448386"/>
    <lineage>
        <taxon>Eukaryota</taxon>
        <taxon>Rhodophyta</taxon>
        <taxon>Florideophyceae</taxon>
        <taxon>Rhodymeniophycidae</taxon>
        <taxon>Gracilariales</taxon>
        <taxon>Gracilariaceae</taxon>
        <taxon>Gracilariopsis</taxon>
    </lineage>
</organism>
<evidence type="ECO:0000313" key="1">
    <source>
        <dbReference type="EMBL" id="PXF46081.1"/>
    </source>
</evidence>
<gene>
    <name evidence="1" type="ORF">BWQ96_04087</name>
</gene>
<reference evidence="1 2" key="1">
    <citation type="journal article" date="2018" name="Mol. Biol. Evol.">
        <title>Analysis of the draft genome of the red seaweed Gracilariopsis chorda provides insights into genome size evolution in Rhodophyta.</title>
        <authorList>
            <person name="Lee J."/>
            <person name="Yang E.C."/>
            <person name="Graf L."/>
            <person name="Yang J.H."/>
            <person name="Qiu H."/>
            <person name="Zel Zion U."/>
            <person name="Chan C.X."/>
            <person name="Stephens T.G."/>
            <person name="Weber A.P.M."/>
            <person name="Boo G.H."/>
            <person name="Boo S.M."/>
            <person name="Kim K.M."/>
            <person name="Shin Y."/>
            <person name="Jung M."/>
            <person name="Lee S.J."/>
            <person name="Yim H.S."/>
            <person name="Lee J.H."/>
            <person name="Bhattacharya D."/>
            <person name="Yoon H.S."/>
        </authorList>
    </citation>
    <scope>NUCLEOTIDE SEQUENCE [LARGE SCALE GENOMIC DNA]</scope>
    <source>
        <strain evidence="1 2">SKKU-2015</strain>
        <tissue evidence="1">Whole body</tissue>
    </source>
</reference>
<dbReference type="EMBL" id="NBIV01000044">
    <property type="protein sequence ID" value="PXF46081.1"/>
    <property type="molecule type" value="Genomic_DNA"/>
</dbReference>
<protein>
    <submittedName>
        <fullName evidence="1">Uncharacterized protein</fullName>
    </submittedName>
</protein>
<evidence type="ECO:0000313" key="2">
    <source>
        <dbReference type="Proteomes" id="UP000247409"/>
    </source>
</evidence>
<accession>A0A2V3IVD8</accession>
<dbReference type="Proteomes" id="UP000247409">
    <property type="component" value="Unassembled WGS sequence"/>
</dbReference>
<keyword evidence="2" id="KW-1185">Reference proteome</keyword>
<proteinExistence type="predicted"/>
<sequence length="432" mass="48384">MLPIQDHSMLAYDARAIPGLPSLPPLRRPPRAPTRHTVNHLVRSSEVELSATHLILIARTDPSSIPFIVAAIRRYLLPARTRRVTNAAHPLRLLHKLVQCVPYFYRYVASPGFFRQFWRLNDVAEPAPPTPSAALLLAAWARDLRKMARRDDPAAVFWHMTARNIGKQVRLPRVPHDKFVYPVTANILNRIAAPVPFLNMDESKRTMRLMRHMNIRCRGSATSRRPRAVSSTCSSALSRLSSISMCVNMPNTQRCVSIPAPEPAERRGCHELSEKFLAVKKRHDQVACMRSSNAEELLWSDASLATLAGASTSSAAIMVSAKTRVCCEGRERCVCKDESLLDERYGITPSSFAELFVDGSELQEYEEQLEQWRIEQQVLDAVESIGDTIKLPSTVDYEALQARWKQAAAAAKARRSKLSLRSSSKQVGGRAT</sequence>
<name>A0A2V3IVD8_9FLOR</name>
<dbReference type="AlphaFoldDB" id="A0A2V3IVD8"/>